<name>A2SDZ6_METPP</name>
<dbReference type="eggNOG" id="COG5470">
    <property type="taxonomic scope" value="Bacteria"/>
</dbReference>
<proteinExistence type="predicted"/>
<dbReference type="EMBL" id="CP000555">
    <property type="protein sequence ID" value="ABM93785.1"/>
    <property type="molecule type" value="Genomic_DNA"/>
</dbReference>
<dbReference type="AlphaFoldDB" id="A2SDZ6"/>
<organism evidence="2 3">
    <name type="scientific">Methylibium petroleiphilum (strain ATCC BAA-1232 / LMG 22953 / PM1)</name>
    <dbReference type="NCBI Taxonomy" id="420662"/>
    <lineage>
        <taxon>Bacteria</taxon>
        <taxon>Pseudomonadati</taxon>
        <taxon>Pseudomonadota</taxon>
        <taxon>Betaproteobacteria</taxon>
        <taxon>Burkholderiales</taxon>
        <taxon>Sphaerotilaceae</taxon>
        <taxon>Methylibium</taxon>
    </lineage>
</organism>
<feature type="domain" description="DUF1330" evidence="1">
    <location>
        <begin position="14"/>
        <end position="100"/>
    </location>
</feature>
<dbReference type="InterPro" id="IPR011008">
    <property type="entry name" value="Dimeric_a/b-barrel"/>
</dbReference>
<dbReference type="InterPro" id="IPR010753">
    <property type="entry name" value="DUF1330"/>
</dbReference>
<dbReference type="RefSeq" id="WP_011828423.1">
    <property type="nucleotide sequence ID" value="NC_008825.1"/>
</dbReference>
<accession>A2SDZ6</accession>
<protein>
    <recommendedName>
        <fullName evidence="1">DUF1330 domain-containing protein</fullName>
    </recommendedName>
</protein>
<dbReference type="STRING" id="420662.Mpe_A0823"/>
<dbReference type="Pfam" id="PF07045">
    <property type="entry name" value="DUF1330"/>
    <property type="match status" value="1"/>
</dbReference>
<dbReference type="Gene3D" id="3.30.70.100">
    <property type="match status" value="1"/>
</dbReference>
<reference evidence="2 3" key="1">
    <citation type="journal article" date="2007" name="J. Bacteriol.">
        <title>Whole-genome analysis of the methyl tert-butyl ether-degrading beta-proteobacterium Methylibium petroleiphilum PM1.</title>
        <authorList>
            <person name="Kane S.R."/>
            <person name="Chakicherla A.Y."/>
            <person name="Chain P.S.G."/>
            <person name="Schmidt R."/>
            <person name="Shin M.W."/>
            <person name="Legler T.C."/>
            <person name="Scow K.M."/>
            <person name="Larimer F.W."/>
            <person name="Lucas S.M."/>
            <person name="Richardson P.M."/>
            <person name="Hristova K.R."/>
        </authorList>
    </citation>
    <scope>NUCLEOTIDE SEQUENCE [LARGE SCALE GENOMIC DNA]</scope>
    <source>
        <strain evidence="3">ATCC BAA-1232 / LMG 22953 / PM1</strain>
    </source>
</reference>
<evidence type="ECO:0000313" key="2">
    <source>
        <dbReference type="EMBL" id="ABM93785.1"/>
    </source>
</evidence>
<dbReference type="KEGG" id="mpt:Mpe_A0823"/>
<dbReference type="PANTHER" id="PTHR41521:SF4">
    <property type="entry name" value="BLR0684 PROTEIN"/>
    <property type="match status" value="1"/>
</dbReference>
<gene>
    <name evidence="2" type="ordered locus">Mpe_A0823</name>
</gene>
<dbReference type="PANTHER" id="PTHR41521">
    <property type="match status" value="1"/>
</dbReference>
<dbReference type="HOGENOM" id="CLU_145407_1_1_4"/>
<evidence type="ECO:0000259" key="1">
    <source>
        <dbReference type="Pfam" id="PF07045"/>
    </source>
</evidence>
<evidence type="ECO:0000313" key="3">
    <source>
        <dbReference type="Proteomes" id="UP000000366"/>
    </source>
</evidence>
<dbReference type="SUPFAM" id="SSF54909">
    <property type="entry name" value="Dimeric alpha+beta barrel"/>
    <property type="match status" value="1"/>
</dbReference>
<dbReference type="Proteomes" id="UP000000366">
    <property type="component" value="Chromosome"/>
</dbReference>
<sequence>MSATPPAGPAAAAAYVIGHIVIKDPDTWLAYRNQVPATLVPWQGEILVRGRRAVELAGHSPFTDTVVIRFPDTAAVEGWYRSPAYQALIPLRERAAEVVLVGYAM</sequence>
<keyword evidence="3" id="KW-1185">Reference proteome</keyword>